<feature type="compositionally biased region" description="Low complexity" evidence="2">
    <location>
        <begin position="1"/>
        <end position="11"/>
    </location>
</feature>
<dbReference type="InterPro" id="IPR029052">
    <property type="entry name" value="Metallo-depent_PP-like"/>
</dbReference>
<feature type="compositionally biased region" description="Polar residues" evidence="2">
    <location>
        <begin position="164"/>
        <end position="174"/>
    </location>
</feature>
<dbReference type="AlphaFoldDB" id="A0A1E3L633"/>
<reference evidence="5 6" key="1">
    <citation type="submission" date="2016-08" db="EMBL/GenBank/DDBJ databases">
        <title>Genome sequencing of Paenibacillus sp. TI45-13ar, isolated from Korean traditional nuruk.</title>
        <authorList>
            <person name="Kim S.-J."/>
        </authorList>
    </citation>
    <scope>NUCLEOTIDE SEQUENCE [LARGE SCALE GENOMIC DNA]</scope>
    <source>
        <strain evidence="5 6">TI45-13ar</strain>
    </source>
</reference>
<organism evidence="5 6">
    <name type="scientific">Paenibacillus nuruki</name>
    <dbReference type="NCBI Taxonomy" id="1886670"/>
    <lineage>
        <taxon>Bacteria</taxon>
        <taxon>Bacillati</taxon>
        <taxon>Bacillota</taxon>
        <taxon>Bacilli</taxon>
        <taxon>Bacillales</taxon>
        <taxon>Paenibacillaceae</taxon>
        <taxon>Paenibacillus</taxon>
    </lineage>
</organism>
<dbReference type="InterPro" id="IPR019079">
    <property type="entry name" value="Capsule_synth_CapA"/>
</dbReference>
<dbReference type="SUPFAM" id="SSF56300">
    <property type="entry name" value="Metallo-dependent phosphatases"/>
    <property type="match status" value="1"/>
</dbReference>
<dbReference type="Gene3D" id="3.60.21.10">
    <property type="match status" value="1"/>
</dbReference>
<dbReference type="PANTHER" id="PTHR33393">
    <property type="entry name" value="POLYGLUTAMINE SYNTHESIS ACCESSORY PROTEIN RV0574C-RELATED"/>
    <property type="match status" value="1"/>
</dbReference>
<keyword evidence="6" id="KW-1185">Reference proteome</keyword>
<comment type="caution">
    <text evidence="5">The sequence shown here is derived from an EMBL/GenBank/DDBJ whole genome shotgun (WGS) entry which is preliminary data.</text>
</comment>
<name>A0A1E3L633_9BACL</name>
<dbReference type="PANTHER" id="PTHR33393:SF13">
    <property type="entry name" value="PGA BIOSYNTHESIS PROTEIN CAPA"/>
    <property type="match status" value="1"/>
</dbReference>
<dbReference type="InterPro" id="IPR052169">
    <property type="entry name" value="CW_Biosynth-Accessory"/>
</dbReference>
<evidence type="ECO:0000256" key="3">
    <source>
        <dbReference type="SAM" id="Phobius"/>
    </source>
</evidence>
<accession>A0A1E3L633</accession>
<keyword evidence="3" id="KW-1133">Transmembrane helix</keyword>
<dbReference type="CDD" id="cd07381">
    <property type="entry name" value="MPP_CapA"/>
    <property type="match status" value="1"/>
</dbReference>
<evidence type="ECO:0000256" key="1">
    <source>
        <dbReference type="ARBA" id="ARBA00005662"/>
    </source>
</evidence>
<dbReference type="EMBL" id="MDER01000032">
    <property type="protein sequence ID" value="ODP29113.1"/>
    <property type="molecule type" value="Genomic_DNA"/>
</dbReference>
<dbReference type="PATRIC" id="fig|1886670.3.peg.1653"/>
<feature type="transmembrane region" description="Helical" evidence="3">
    <location>
        <begin position="26"/>
        <end position="46"/>
    </location>
</feature>
<dbReference type="SMART" id="SM00854">
    <property type="entry name" value="PGA_cap"/>
    <property type="match status" value="1"/>
</dbReference>
<feature type="domain" description="Capsule synthesis protein CapA" evidence="4">
    <location>
        <begin position="175"/>
        <end position="415"/>
    </location>
</feature>
<evidence type="ECO:0000256" key="2">
    <source>
        <dbReference type="SAM" id="MobiDB-lite"/>
    </source>
</evidence>
<sequence>MYTTRSQQSRQRQQEKKQRQKRLRNWIVFNTVLVLSIVALGGYYWLHVKPQEVQQASTYPTEYPLDQATAPDSYGNDPVVDDNDHSNQPDEEAADPSRATTEADTEHLDQTATDSEAIDIPSKDSTSTDQAPEETTPESSTDKVEPPKSSSDSSESSNKELQPATRTEPSGQTVTLHFGGDVMFSGKVGEKLAKAGYDYPYQYVKDSFTSDDLTVVNLETPVTDSNTTAADKTYAFKSSPQALPHMADAGIDAVNLANNHILDQGITGLTDTIAQLDQSGIAYVGAGKNSARAYQPVYFDRKGIKIALLGFSRVIPETSWNAGKDQAGVATTYDSTAAEAAIREAKSKADLVVVVAHWGVERSDTLADHQSDLAHTFVDAGADLVIGGHPHVLQGLEQYKGKWIAYSTGNFIFTRSLVAKTWDTGVFEAKCTVNGDCSMQVIPYTAELGQPVPMPSDKAQAVLQRLQTLSNHIQFDIKGNAIANPAN</sequence>
<evidence type="ECO:0000313" key="5">
    <source>
        <dbReference type="EMBL" id="ODP29113.1"/>
    </source>
</evidence>
<dbReference type="RefSeq" id="WP_069327055.1">
    <property type="nucleotide sequence ID" value="NZ_MDER01000032.1"/>
</dbReference>
<keyword evidence="3" id="KW-0472">Membrane</keyword>
<proteinExistence type="inferred from homology"/>
<evidence type="ECO:0000313" key="6">
    <source>
        <dbReference type="Proteomes" id="UP000094578"/>
    </source>
</evidence>
<dbReference type="STRING" id="1886670.PTI45_01624"/>
<feature type="region of interest" description="Disordered" evidence="2">
    <location>
        <begin position="63"/>
        <end position="174"/>
    </location>
</feature>
<evidence type="ECO:0000259" key="4">
    <source>
        <dbReference type="SMART" id="SM00854"/>
    </source>
</evidence>
<feature type="region of interest" description="Disordered" evidence="2">
    <location>
        <begin position="1"/>
        <end position="20"/>
    </location>
</feature>
<feature type="compositionally biased region" description="Low complexity" evidence="2">
    <location>
        <begin position="147"/>
        <end position="156"/>
    </location>
</feature>
<comment type="similarity">
    <text evidence="1">Belongs to the CapA family.</text>
</comment>
<keyword evidence="3" id="KW-0812">Transmembrane</keyword>
<dbReference type="Proteomes" id="UP000094578">
    <property type="component" value="Unassembled WGS sequence"/>
</dbReference>
<dbReference type="Pfam" id="PF09587">
    <property type="entry name" value="PGA_cap"/>
    <property type="match status" value="1"/>
</dbReference>
<protein>
    <submittedName>
        <fullName evidence="5">Putative polyglutamine synthesis accessory protein</fullName>
    </submittedName>
</protein>
<gene>
    <name evidence="5" type="ORF">PTI45_01624</name>
</gene>